<reference evidence="1 2" key="1">
    <citation type="journal article" date="2019" name="Nat. Ecol. Evol.">
        <title>Megaphylogeny resolves global patterns of mushroom evolution.</title>
        <authorList>
            <person name="Varga T."/>
            <person name="Krizsan K."/>
            <person name="Foldi C."/>
            <person name="Dima B."/>
            <person name="Sanchez-Garcia M."/>
            <person name="Sanchez-Ramirez S."/>
            <person name="Szollosi G.J."/>
            <person name="Szarkandi J.G."/>
            <person name="Papp V."/>
            <person name="Albert L."/>
            <person name="Andreopoulos W."/>
            <person name="Angelini C."/>
            <person name="Antonin V."/>
            <person name="Barry K.W."/>
            <person name="Bougher N.L."/>
            <person name="Buchanan P."/>
            <person name="Buyck B."/>
            <person name="Bense V."/>
            <person name="Catcheside P."/>
            <person name="Chovatia M."/>
            <person name="Cooper J."/>
            <person name="Damon W."/>
            <person name="Desjardin D."/>
            <person name="Finy P."/>
            <person name="Geml J."/>
            <person name="Haridas S."/>
            <person name="Hughes K."/>
            <person name="Justo A."/>
            <person name="Karasinski D."/>
            <person name="Kautmanova I."/>
            <person name="Kiss B."/>
            <person name="Kocsube S."/>
            <person name="Kotiranta H."/>
            <person name="LaButti K.M."/>
            <person name="Lechner B.E."/>
            <person name="Liimatainen K."/>
            <person name="Lipzen A."/>
            <person name="Lukacs Z."/>
            <person name="Mihaltcheva S."/>
            <person name="Morgado L.N."/>
            <person name="Niskanen T."/>
            <person name="Noordeloos M.E."/>
            <person name="Ohm R.A."/>
            <person name="Ortiz-Santana B."/>
            <person name="Ovrebo C."/>
            <person name="Racz N."/>
            <person name="Riley R."/>
            <person name="Savchenko A."/>
            <person name="Shiryaev A."/>
            <person name="Soop K."/>
            <person name="Spirin V."/>
            <person name="Szebenyi C."/>
            <person name="Tomsovsky M."/>
            <person name="Tulloss R.E."/>
            <person name="Uehling J."/>
            <person name="Grigoriev I.V."/>
            <person name="Vagvolgyi C."/>
            <person name="Papp T."/>
            <person name="Martin F.M."/>
            <person name="Miettinen O."/>
            <person name="Hibbett D.S."/>
            <person name="Nagy L.G."/>
        </authorList>
    </citation>
    <scope>NUCLEOTIDE SEQUENCE [LARGE SCALE GENOMIC DNA]</scope>
    <source>
        <strain evidence="1 2">NL-1719</strain>
    </source>
</reference>
<proteinExistence type="predicted"/>
<evidence type="ECO:0000313" key="2">
    <source>
        <dbReference type="Proteomes" id="UP000308600"/>
    </source>
</evidence>
<keyword evidence="2" id="KW-1185">Reference proteome</keyword>
<dbReference type="Proteomes" id="UP000308600">
    <property type="component" value="Unassembled WGS sequence"/>
</dbReference>
<protein>
    <submittedName>
        <fullName evidence="1">Uncharacterized protein</fullName>
    </submittedName>
</protein>
<gene>
    <name evidence="1" type="ORF">BDN72DRAFT_894559</name>
</gene>
<accession>A0ACD3B540</accession>
<organism evidence="1 2">
    <name type="scientific">Pluteus cervinus</name>
    <dbReference type="NCBI Taxonomy" id="181527"/>
    <lineage>
        <taxon>Eukaryota</taxon>
        <taxon>Fungi</taxon>
        <taxon>Dikarya</taxon>
        <taxon>Basidiomycota</taxon>
        <taxon>Agaricomycotina</taxon>
        <taxon>Agaricomycetes</taxon>
        <taxon>Agaricomycetidae</taxon>
        <taxon>Agaricales</taxon>
        <taxon>Pluteineae</taxon>
        <taxon>Pluteaceae</taxon>
        <taxon>Pluteus</taxon>
    </lineage>
</organism>
<evidence type="ECO:0000313" key="1">
    <source>
        <dbReference type="EMBL" id="TFK72751.1"/>
    </source>
</evidence>
<sequence>MADGYHNLPPRDPIVTRGTHRRAGRPRQPPYSTTHRGTNVYGYNHGPPGPSSVSNIHNPQFSDSFSSGWSNNGPPGYYQNHAAMGGNGYATAAPSYTEAVRSYPLYNPSQQNNGPAPPPPVPDTSMELYEALKAAGISSRKAGVGFDADTRDIMRHLLKAASDATAARYRLEAKVARLTNKLTGQGVQDVPMTPAQPVVTNATATMTVNGVSYGPKATYPIVIPAAPLEDIIGTTKWLSGSVTERHNAFGGALGPHMYYSASTNAVYTGQSAGRVAAAEKEGAVGYPYYSRIYHTSPKGFPNTLAEWDALIKLVANPAISVLMAWEIFIIIKEFIRLSRAVAVHLRDEVMIEATATSFTFTPTAVENMEDVYPTVFRDENALVRRGGSVNTGLTVPVNPFDLDNHARWLMTHHHPGGSDAAKGVVMNLQFKVDCSSLFAYALGRTLVMGNSKEDRRAWMDNYAMLCSLPHKYAEYLGEHAMDGAPQSGASSIVIFPISITIGSGRNVTMETVMEALRVNNIPASWIDTGFGFGVNYSELREESMNVLWTNAGPDRAARLMEFGTPEVIPELKKWWCPSYMDMERIRFVVYKEIRSERFSHVLTDAQWAEIGTDPWVNPVEQPDAQQLRTRALATIEPGRIVARRNSCPSGSQQRMDEDNQ</sequence>
<name>A0ACD3B540_9AGAR</name>
<dbReference type="EMBL" id="ML208282">
    <property type="protein sequence ID" value="TFK72751.1"/>
    <property type="molecule type" value="Genomic_DNA"/>
</dbReference>